<gene>
    <name evidence="2" type="ORF">PGTUg99_031820</name>
</gene>
<evidence type="ECO:0000313" key="3">
    <source>
        <dbReference type="Proteomes" id="UP000325313"/>
    </source>
</evidence>
<name>A0A5B0RVZ9_PUCGR</name>
<proteinExistence type="predicted"/>
<comment type="caution">
    <text evidence="2">The sequence shown here is derived from an EMBL/GenBank/DDBJ whole genome shotgun (WGS) entry which is preliminary data.</text>
</comment>
<feature type="compositionally biased region" description="Polar residues" evidence="1">
    <location>
        <begin position="44"/>
        <end position="60"/>
    </location>
</feature>
<evidence type="ECO:0000313" key="2">
    <source>
        <dbReference type="EMBL" id="KAA1129612.1"/>
    </source>
</evidence>
<accession>A0A5B0RVZ9</accession>
<dbReference type="Proteomes" id="UP000325313">
    <property type="component" value="Unassembled WGS sequence"/>
</dbReference>
<protein>
    <submittedName>
        <fullName evidence="2">Uncharacterized protein</fullName>
    </submittedName>
</protein>
<organism evidence="2 3">
    <name type="scientific">Puccinia graminis f. sp. tritici</name>
    <dbReference type="NCBI Taxonomy" id="56615"/>
    <lineage>
        <taxon>Eukaryota</taxon>
        <taxon>Fungi</taxon>
        <taxon>Dikarya</taxon>
        <taxon>Basidiomycota</taxon>
        <taxon>Pucciniomycotina</taxon>
        <taxon>Pucciniomycetes</taxon>
        <taxon>Pucciniales</taxon>
        <taxon>Pucciniaceae</taxon>
        <taxon>Puccinia</taxon>
    </lineage>
</organism>
<feature type="compositionally biased region" description="Low complexity" evidence="1">
    <location>
        <begin position="17"/>
        <end position="30"/>
    </location>
</feature>
<sequence length="98" mass="11062">MPINLVRPGGVQPSIDRTAQLRRSQSSSTRVSRHPPHSQALRGWTSTKRAPSADSSSQGTHHPWLPQQARLRLCFRLHFFDQRELRLHASDPPPGGRL</sequence>
<evidence type="ECO:0000256" key="1">
    <source>
        <dbReference type="SAM" id="MobiDB-lite"/>
    </source>
</evidence>
<reference evidence="2 3" key="1">
    <citation type="submission" date="2019-05" db="EMBL/GenBank/DDBJ databases">
        <title>Emergence of the Ug99 lineage of the wheat stem rust pathogen through somatic hybridization.</title>
        <authorList>
            <person name="Li F."/>
            <person name="Upadhyaya N.M."/>
            <person name="Sperschneider J."/>
            <person name="Matny O."/>
            <person name="Nguyen-Phuc H."/>
            <person name="Mago R."/>
            <person name="Raley C."/>
            <person name="Miller M.E."/>
            <person name="Silverstein K.A.T."/>
            <person name="Henningsen E."/>
            <person name="Hirsch C.D."/>
            <person name="Visser B."/>
            <person name="Pretorius Z.A."/>
            <person name="Steffenson B.J."/>
            <person name="Schwessinger B."/>
            <person name="Dodds P.N."/>
            <person name="Figueroa M."/>
        </authorList>
    </citation>
    <scope>NUCLEOTIDE SEQUENCE [LARGE SCALE GENOMIC DNA]</scope>
    <source>
        <strain evidence="2 3">Ug99</strain>
    </source>
</reference>
<dbReference type="EMBL" id="VDEP01000136">
    <property type="protein sequence ID" value="KAA1129612.1"/>
    <property type="molecule type" value="Genomic_DNA"/>
</dbReference>
<dbReference type="AlphaFoldDB" id="A0A5B0RVZ9"/>
<feature type="region of interest" description="Disordered" evidence="1">
    <location>
        <begin position="1"/>
        <end position="65"/>
    </location>
</feature>